<name>A0ABS9CK94_9BACT</name>
<comment type="caution">
    <text evidence="1">The sequence shown here is derived from an EMBL/GenBank/DDBJ whole genome shotgun (WGS) entry which is preliminary data.</text>
</comment>
<dbReference type="EMBL" id="JADYTN010000021">
    <property type="protein sequence ID" value="MCF2564336.1"/>
    <property type="molecule type" value="Genomic_DNA"/>
</dbReference>
<organism evidence="1 2">
    <name type="scientific">Xylanibacter brevis</name>
    <dbReference type="NCBI Taxonomy" id="83231"/>
    <lineage>
        <taxon>Bacteria</taxon>
        <taxon>Pseudomonadati</taxon>
        <taxon>Bacteroidota</taxon>
        <taxon>Bacteroidia</taxon>
        <taxon>Bacteroidales</taxon>
        <taxon>Prevotellaceae</taxon>
        <taxon>Xylanibacter</taxon>
    </lineage>
</organism>
<keyword evidence="2" id="KW-1185">Reference proteome</keyword>
<gene>
    <name evidence="1" type="ORF">I6E12_09450</name>
</gene>
<evidence type="ECO:0000313" key="1">
    <source>
        <dbReference type="EMBL" id="MCF2564336.1"/>
    </source>
</evidence>
<protein>
    <submittedName>
        <fullName evidence="1">Uncharacterized protein</fullName>
    </submittedName>
</protein>
<sequence length="185" mass="21523">MELLELKELINDALDDCQSIISANRNAVLSESDFERLLSTCIAKAINDDSRNPHDFSVHTQVSHYFDEEGKTDVDRRVDILLLKESELAPYINHKRFKYSGESIAFELKYLHETDSVSKVKCDFCKWDDLKSESSLYVIVLIDTRNGEDYSKKEEIIRLMYKNQIGDNDNSGQNQLFYRVLKKEI</sequence>
<accession>A0ABS9CK94</accession>
<reference evidence="1 2" key="1">
    <citation type="submission" date="2020-12" db="EMBL/GenBank/DDBJ databases">
        <title>Whole genome sequences of gut porcine anaerobes.</title>
        <authorList>
            <person name="Kubasova T."/>
            <person name="Jahodarova E."/>
            <person name="Rychlik I."/>
        </authorList>
    </citation>
    <scope>NUCLEOTIDE SEQUENCE [LARGE SCALE GENOMIC DNA]</scope>
    <source>
        <strain evidence="1 2">An925</strain>
    </source>
</reference>
<dbReference type="RefSeq" id="WP_094440336.1">
    <property type="nucleotide sequence ID" value="NZ_JADYTN010000021.1"/>
</dbReference>
<proteinExistence type="predicted"/>
<evidence type="ECO:0000313" key="2">
    <source>
        <dbReference type="Proteomes" id="UP001200470"/>
    </source>
</evidence>
<dbReference type="Proteomes" id="UP001200470">
    <property type="component" value="Unassembled WGS sequence"/>
</dbReference>